<organism evidence="2 3">
    <name type="scientific">Candidatus Nucleicultrix amoebiphila FS5</name>
    <dbReference type="NCBI Taxonomy" id="1414854"/>
    <lineage>
        <taxon>Bacteria</taxon>
        <taxon>Pseudomonadati</taxon>
        <taxon>Pseudomonadota</taxon>
        <taxon>Alphaproteobacteria</taxon>
        <taxon>Holosporales</taxon>
        <taxon>Candidatus Nucleicultricaceae</taxon>
        <taxon>Candidatus Nucleicultrix</taxon>
    </lineage>
</organism>
<evidence type="ECO:0000313" key="3">
    <source>
        <dbReference type="Proteomes" id="UP000237351"/>
    </source>
</evidence>
<name>A0A1W6N2K0_9PROT</name>
<proteinExistence type="predicted"/>
<dbReference type="KEGG" id="naf:GQ61_00620"/>
<dbReference type="EMBL" id="CP008743">
    <property type="protein sequence ID" value="ARN84094.1"/>
    <property type="molecule type" value="Genomic_DNA"/>
</dbReference>
<evidence type="ECO:0000313" key="2">
    <source>
        <dbReference type="EMBL" id="ARN84094.1"/>
    </source>
</evidence>
<dbReference type="Proteomes" id="UP000237351">
    <property type="component" value="Chromosome"/>
</dbReference>
<protein>
    <submittedName>
        <fullName evidence="2">Uncharacterized protein</fullName>
    </submittedName>
</protein>
<keyword evidence="3" id="KW-1185">Reference proteome</keyword>
<accession>A0A1W6N2K0</accession>
<reference evidence="2 3" key="1">
    <citation type="submission" date="2014-06" db="EMBL/GenBank/DDBJ databases">
        <title>The genome of the endonuclear symbiont Nucleicultrix amoebiphila.</title>
        <authorList>
            <person name="Schulz F."/>
            <person name="Horn M."/>
        </authorList>
    </citation>
    <scope>NUCLEOTIDE SEQUENCE [LARGE SCALE GENOMIC DNA]</scope>
    <source>
        <strain evidence="2 3">FS5</strain>
    </source>
</reference>
<dbReference type="RefSeq" id="WP_085783447.1">
    <property type="nucleotide sequence ID" value="NZ_CP008743.1"/>
</dbReference>
<dbReference type="AlphaFoldDB" id="A0A1W6N2K0"/>
<feature type="compositionally biased region" description="Basic and acidic residues" evidence="1">
    <location>
        <begin position="101"/>
        <end position="110"/>
    </location>
</feature>
<gene>
    <name evidence="2" type="ORF">GQ61_00620</name>
</gene>
<sequence>MKKMTYRTQHLLLGITTSVLITSAGWATPQKSLEAHGIHTDYETAVVMSQNPQLITKFKSRKRIESPKEYVVRKKPKLGFSFESSEIFVSQETTKNNPEGAEDKKNEGVFKKPVNHPNLPKKVDVPQPAVVVVPQPNPVTIEEKQDNVILQPQPDPVTKEQKKQDDIIPPLQPEVKVNVVQEQQDEIIPEPLLNPQPEVIVQQEAVVVTAVNTIEDEPKQKTLVTGKRRGKPVKKDVLGE</sequence>
<dbReference type="STRING" id="1414854.GQ61_00620"/>
<evidence type="ECO:0000256" key="1">
    <source>
        <dbReference type="SAM" id="MobiDB-lite"/>
    </source>
</evidence>
<feature type="region of interest" description="Disordered" evidence="1">
    <location>
        <begin position="91"/>
        <end position="122"/>
    </location>
</feature>